<dbReference type="Proteomes" id="UP000316256">
    <property type="component" value="Unassembled WGS sequence"/>
</dbReference>
<sequence length="226" mass="22829">MKEVTVAIHHRTFNRSHALPTRLKLATVAVATGAILAGGAQLGAASASAAPLQVAPGVLPAGVVVPVIETPPGPAGQWLTDFVGSLGAGSVAPKALTVQPVAGTLSSGYGARWGTQHGGIDIAAPMGTPIKSAAAGEVISAGPASGFGQWVRVRHDDGVVTVYGHVETYLVSVGQRVEAGQQIATVGSRGESTGPHLHFETWDANGNRTNPSAWLADRGVGVTWGS</sequence>
<evidence type="ECO:0000259" key="1">
    <source>
        <dbReference type="Pfam" id="PF01551"/>
    </source>
</evidence>
<organism evidence="2 3">
    <name type="scientific">Rhodococcus spelaei</name>
    <dbReference type="NCBI Taxonomy" id="2546320"/>
    <lineage>
        <taxon>Bacteria</taxon>
        <taxon>Bacillati</taxon>
        <taxon>Actinomycetota</taxon>
        <taxon>Actinomycetes</taxon>
        <taxon>Mycobacteriales</taxon>
        <taxon>Nocardiaceae</taxon>
        <taxon>Rhodococcus</taxon>
    </lineage>
</organism>
<dbReference type="Pfam" id="PF01551">
    <property type="entry name" value="Peptidase_M23"/>
    <property type="match status" value="1"/>
</dbReference>
<feature type="domain" description="M23ase beta-sheet core" evidence="1">
    <location>
        <begin position="116"/>
        <end position="211"/>
    </location>
</feature>
<dbReference type="PANTHER" id="PTHR21666">
    <property type="entry name" value="PEPTIDASE-RELATED"/>
    <property type="match status" value="1"/>
</dbReference>
<dbReference type="AlphaFoldDB" id="A0A541BNM3"/>
<dbReference type="GO" id="GO:0004222">
    <property type="term" value="F:metalloendopeptidase activity"/>
    <property type="evidence" value="ECO:0007669"/>
    <property type="project" value="TreeGrafter"/>
</dbReference>
<accession>A0A541BNM3</accession>
<dbReference type="InterPro" id="IPR050570">
    <property type="entry name" value="Cell_wall_metabolism_enzyme"/>
</dbReference>
<evidence type="ECO:0000313" key="2">
    <source>
        <dbReference type="EMBL" id="TQF73937.1"/>
    </source>
</evidence>
<evidence type="ECO:0000313" key="3">
    <source>
        <dbReference type="Proteomes" id="UP000316256"/>
    </source>
</evidence>
<dbReference type="PANTHER" id="PTHR21666:SF270">
    <property type="entry name" value="MUREIN HYDROLASE ACTIVATOR ENVC"/>
    <property type="match status" value="1"/>
</dbReference>
<proteinExistence type="predicted"/>
<protein>
    <submittedName>
        <fullName evidence="2">Peptidoglycan DD-metalloendopeptidase family protein</fullName>
    </submittedName>
</protein>
<dbReference type="InterPro" id="IPR011055">
    <property type="entry name" value="Dup_hybrid_motif"/>
</dbReference>
<comment type="caution">
    <text evidence="2">The sequence shown here is derived from an EMBL/GenBank/DDBJ whole genome shotgun (WGS) entry which is preliminary data.</text>
</comment>
<name>A0A541BNM3_9NOCA</name>
<keyword evidence="3" id="KW-1185">Reference proteome</keyword>
<dbReference type="CDD" id="cd12797">
    <property type="entry name" value="M23_peptidase"/>
    <property type="match status" value="1"/>
</dbReference>
<dbReference type="OrthoDB" id="1099523at2"/>
<dbReference type="EMBL" id="VIGH01000002">
    <property type="protein sequence ID" value="TQF73937.1"/>
    <property type="molecule type" value="Genomic_DNA"/>
</dbReference>
<dbReference type="SUPFAM" id="SSF51261">
    <property type="entry name" value="Duplicated hybrid motif"/>
    <property type="match status" value="1"/>
</dbReference>
<reference evidence="2 3" key="1">
    <citation type="submission" date="2019-06" db="EMBL/GenBank/DDBJ databases">
        <title>Rhodococcus spaelei sp. nov., isolated from a cave.</title>
        <authorList>
            <person name="Lee S.D."/>
        </authorList>
    </citation>
    <scope>NUCLEOTIDE SEQUENCE [LARGE SCALE GENOMIC DNA]</scope>
    <source>
        <strain evidence="2 3">C9-5</strain>
    </source>
</reference>
<gene>
    <name evidence="2" type="ORF">FK531_04480</name>
</gene>
<dbReference type="InterPro" id="IPR016047">
    <property type="entry name" value="M23ase_b-sheet_dom"/>
</dbReference>
<dbReference type="Gene3D" id="2.70.70.10">
    <property type="entry name" value="Glucose Permease (Domain IIA)"/>
    <property type="match status" value="1"/>
</dbReference>